<sequence length="147" mass="17547">MSQYSNYSDRRSAVPASFEKVKRYTKDLVYSKDKKVINRAFLGLAEMTCPIEIFEKCQVEKILQKFYKEKVEYFYQVNVLTNKLNTLRCDKYMENSAQFKVEEGYDPEHPMFETAVDAKVEKSRLLEEHAEYKPTRIRGVPFKRFNR</sequence>
<reference evidence="1 2" key="1">
    <citation type="submission" date="2019-12" db="EMBL/GenBank/DDBJ databases">
        <title>Chromosome-level assembly of the Caenorhabditis remanei genome.</title>
        <authorList>
            <person name="Teterina A.A."/>
            <person name="Willis J.H."/>
            <person name="Phillips P.C."/>
        </authorList>
    </citation>
    <scope>NUCLEOTIDE SEQUENCE [LARGE SCALE GENOMIC DNA]</scope>
    <source>
        <strain evidence="1 2">PX506</strain>
        <tissue evidence="1">Whole organism</tissue>
    </source>
</reference>
<dbReference type="EMBL" id="WUAV01000002">
    <property type="protein sequence ID" value="KAF1764269.1"/>
    <property type="molecule type" value="Genomic_DNA"/>
</dbReference>
<evidence type="ECO:0000313" key="1">
    <source>
        <dbReference type="EMBL" id="KAF1764269.1"/>
    </source>
</evidence>
<dbReference type="KEGG" id="crq:GCK72_004216"/>
<organism evidence="1 2">
    <name type="scientific">Caenorhabditis remanei</name>
    <name type="common">Caenorhabditis vulgaris</name>
    <dbReference type="NCBI Taxonomy" id="31234"/>
    <lineage>
        <taxon>Eukaryota</taxon>
        <taxon>Metazoa</taxon>
        <taxon>Ecdysozoa</taxon>
        <taxon>Nematoda</taxon>
        <taxon>Chromadorea</taxon>
        <taxon>Rhabditida</taxon>
        <taxon>Rhabditina</taxon>
        <taxon>Rhabditomorpha</taxon>
        <taxon>Rhabditoidea</taxon>
        <taxon>Rhabditidae</taxon>
        <taxon>Peloderinae</taxon>
        <taxon>Caenorhabditis</taxon>
    </lineage>
</organism>
<name>A0A6A5HB30_CAERE</name>
<gene>
    <name evidence="1" type="ORF">GCK72_004216</name>
</gene>
<protein>
    <submittedName>
        <fullName evidence="1">Uncharacterized protein</fullName>
    </submittedName>
</protein>
<proteinExistence type="predicted"/>
<dbReference type="Proteomes" id="UP000483820">
    <property type="component" value="Chromosome II"/>
</dbReference>
<dbReference type="GeneID" id="78773832"/>
<dbReference type="RefSeq" id="XP_053588736.1">
    <property type="nucleotide sequence ID" value="XM_053724542.1"/>
</dbReference>
<dbReference type="CTD" id="78773832"/>
<dbReference type="AlphaFoldDB" id="A0A6A5HB30"/>
<comment type="caution">
    <text evidence="1">The sequence shown here is derived from an EMBL/GenBank/DDBJ whole genome shotgun (WGS) entry which is preliminary data.</text>
</comment>
<accession>A0A6A5HB30</accession>
<evidence type="ECO:0000313" key="2">
    <source>
        <dbReference type="Proteomes" id="UP000483820"/>
    </source>
</evidence>